<evidence type="ECO:0000313" key="3">
    <source>
        <dbReference type="EMBL" id="KAL2817983.1"/>
    </source>
</evidence>
<name>A0ABR4HR65_9EURO</name>
<feature type="compositionally biased region" description="Basic and acidic residues" evidence="1">
    <location>
        <begin position="585"/>
        <end position="602"/>
    </location>
</feature>
<organism evidence="3 4">
    <name type="scientific">Aspergillus cavernicola</name>
    <dbReference type="NCBI Taxonomy" id="176166"/>
    <lineage>
        <taxon>Eukaryota</taxon>
        <taxon>Fungi</taxon>
        <taxon>Dikarya</taxon>
        <taxon>Ascomycota</taxon>
        <taxon>Pezizomycotina</taxon>
        <taxon>Eurotiomycetes</taxon>
        <taxon>Eurotiomycetidae</taxon>
        <taxon>Eurotiales</taxon>
        <taxon>Aspergillaceae</taxon>
        <taxon>Aspergillus</taxon>
        <taxon>Aspergillus subgen. Nidulantes</taxon>
    </lineage>
</organism>
<dbReference type="Proteomes" id="UP001610335">
    <property type="component" value="Unassembled WGS sequence"/>
</dbReference>
<protein>
    <submittedName>
        <fullName evidence="3">Heterokaryon incompatibility protein-domain-containing protein</fullName>
    </submittedName>
</protein>
<proteinExistence type="predicted"/>
<evidence type="ECO:0000256" key="1">
    <source>
        <dbReference type="SAM" id="MobiDB-lite"/>
    </source>
</evidence>
<sequence>MASETRTRYHYPSLRNPKGIRVLKILDQNLGDVPCCSLTEVELDRQSSYIALSYSWGSPGKEATERGVTAERCNQIFCENCIIPVTQNPSDFLRDVRRFHRHLLEEFIWIDAVCIDQDNLSERAGQVKMMGDIYMQAKSVVIWLGRAEQTTPLALEFITVIENKEIPLVNARIDNPQPLGKFLGPLADSDDHWNALKLMLQRTWFLRIWVLQEFCLAVHLSLLCGQYEISIDKFSKAASLSLRFFPTSRPSEFIDLPGNRMMDILRLKKGMKERSPGNLFNILLYSSSSTATDPKDMVYGVLGMIKRSISDASPLQSMEVNYRLSTAEIYTKFTRLLVSEDPRLLLFQNHDPHLQGYAKFQLKLPSWVPNYANGLNVAHGDFAFKPSNDAAKALPPAPLVVRRPDGLVLNAQKVDVIEDRVVTYNGVYEDSWIARTLPDILRFLCAFKPVYFDGQPRSQALWLTLASGVIKADLRTAPALEIYRPIFGLWVGECLLTLAANDLGTYFRILMELWGPIGKLAQSEMDFFPNFTMLVEFPKVRTPQKDVSLAREKFRNMMKEPSNISHQVLFRTRAGLLGKSTKNVRKGDEKPTGKVHAAEVTRRKERQTSALPPPEPPKSGVRPSQTKSGRYHRRRAARGGGFNSDSDSDSDDDERRGNPQGGDGAVPGRRPPPSRQEMDFSQQIPSLDRLMQAFLSFFEKKIARSVPLAKQTKQQIQLLHDIPASERPMDDTILRHVDKLNSDLFEENLLAFTNLTSTASTDTDAVKSGLREMLQSGRIWCEYVTVSNKVPEYAFMLAEWMSPRFWTHPSRFVYM</sequence>
<dbReference type="EMBL" id="JBFXLS010000087">
    <property type="protein sequence ID" value="KAL2817983.1"/>
    <property type="molecule type" value="Genomic_DNA"/>
</dbReference>
<dbReference type="PANTHER" id="PTHR24148">
    <property type="entry name" value="ANKYRIN REPEAT DOMAIN-CONTAINING PROTEIN 39 HOMOLOG-RELATED"/>
    <property type="match status" value="1"/>
</dbReference>
<comment type="caution">
    <text evidence="3">The sequence shown here is derived from an EMBL/GenBank/DDBJ whole genome shotgun (WGS) entry which is preliminary data.</text>
</comment>
<dbReference type="InterPro" id="IPR010730">
    <property type="entry name" value="HET"/>
</dbReference>
<accession>A0ABR4HR65</accession>
<feature type="domain" description="Heterokaryon incompatibility" evidence="2">
    <location>
        <begin position="49"/>
        <end position="213"/>
    </location>
</feature>
<gene>
    <name evidence="3" type="ORF">BDW59DRAFT_165689</name>
</gene>
<keyword evidence="4" id="KW-1185">Reference proteome</keyword>
<evidence type="ECO:0000259" key="2">
    <source>
        <dbReference type="Pfam" id="PF06985"/>
    </source>
</evidence>
<feature type="region of interest" description="Disordered" evidence="1">
    <location>
        <begin position="579"/>
        <end position="679"/>
    </location>
</feature>
<dbReference type="InterPro" id="IPR052895">
    <property type="entry name" value="HetReg/Transcr_Mod"/>
</dbReference>
<reference evidence="3 4" key="1">
    <citation type="submission" date="2024-07" db="EMBL/GenBank/DDBJ databases">
        <title>Section-level genome sequencing and comparative genomics of Aspergillus sections Usti and Cavernicolus.</title>
        <authorList>
            <consortium name="Lawrence Berkeley National Laboratory"/>
            <person name="Nybo J.L."/>
            <person name="Vesth T.C."/>
            <person name="Theobald S."/>
            <person name="Frisvad J.C."/>
            <person name="Larsen T.O."/>
            <person name="Kjaerboelling I."/>
            <person name="Rothschild-Mancinelli K."/>
            <person name="Lyhne E.K."/>
            <person name="Kogle M.E."/>
            <person name="Barry K."/>
            <person name="Clum A."/>
            <person name="Na H."/>
            <person name="Ledsgaard L."/>
            <person name="Lin J."/>
            <person name="Lipzen A."/>
            <person name="Kuo A."/>
            <person name="Riley R."/>
            <person name="Mondo S."/>
            <person name="LaButti K."/>
            <person name="Haridas S."/>
            <person name="Pangalinan J."/>
            <person name="Salamov A.A."/>
            <person name="Simmons B.A."/>
            <person name="Magnuson J.K."/>
            <person name="Chen J."/>
            <person name="Drula E."/>
            <person name="Henrissat B."/>
            <person name="Wiebenga A."/>
            <person name="Lubbers R.J."/>
            <person name="Gomes A.C."/>
            <person name="Makela M.R."/>
            <person name="Stajich J."/>
            <person name="Grigoriev I.V."/>
            <person name="Mortensen U.H."/>
            <person name="De vries R.P."/>
            <person name="Baker S.E."/>
            <person name="Andersen M.R."/>
        </authorList>
    </citation>
    <scope>NUCLEOTIDE SEQUENCE [LARGE SCALE GENOMIC DNA]</scope>
    <source>
        <strain evidence="3 4">CBS 600.67</strain>
    </source>
</reference>
<dbReference type="Pfam" id="PF06985">
    <property type="entry name" value="HET"/>
    <property type="match status" value="1"/>
</dbReference>
<evidence type="ECO:0000313" key="4">
    <source>
        <dbReference type="Proteomes" id="UP001610335"/>
    </source>
</evidence>
<dbReference type="PANTHER" id="PTHR24148:SF73">
    <property type="entry name" value="HET DOMAIN PROTEIN (AFU_ORTHOLOGUE AFUA_8G01020)"/>
    <property type="match status" value="1"/>
</dbReference>